<evidence type="ECO:0000256" key="2">
    <source>
        <dbReference type="ARBA" id="ARBA00022857"/>
    </source>
</evidence>
<comment type="caution">
    <text evidence="6">The sequence shown here is derived from an EMBL/GenBank/DDBJ whole genome shotgun (WGS) entry which is preliminary data.</text>
</comment>
<evidence type="ECO:0000256" key="4">
    <source>
        <dbReference type="RuleBase" id="RU000363"/>
    </source>
</evidence>
<protein>
    <recommendedName>
        <fullName evidence="5">Short-chain dehydrogenase/reductase</fullName>
        <ecNumber evidence="5">1.1.1.-</ecNumber>
    </recommendedName>
</protein>
<keyword evidence="2 5" id="KW-0521">NADP</keyword>
<dbReference type="FunFam" id="3.40.50.720:FF:000312">
    <property type="entry name" value="(+)-neomenthol dehydrogenase"/>
    <property type="match status" value="1"/>
</dbReference>
<sequence>MAESSDFLATKRIAVVTGANKGIGIEICRQLVLKGITVVLTARDVKKGVEAVEKLKGSSTCSYFSDNLIFHQLDVVEAPGIARLADFIKTEFGKLDILVNNAAVIGLNVDMTAVGASTSSKQGLYINWSEVSTQNYELAEECLKINYYGAKNMVKAFMPLLQLSDSARIVNVSSSSGKLKFVSNEWAKGILSDANSLTEEKVDMVLNELLTDMGASLLEDKGWPSILAAYTLSKAAMNAYTRILAKKYPNLSINSICPGYVKTDLNCNRGVLSVEEGAESPVWLALLPDGAPSGFFFSRKDISPF</sequence>
<evidence type="ECO:0000313" key="7">
    <source>
        <dbReference type="Proteomes" id="UP000594638"/>
    </source>
</evidence>
<dbReference type="OrthoDB" id="1933717at2759"/>
<dbReference type="PRINTS" id="PR00080">
    <property type="entry name" value="SDRFAMILY"/>
</dbReference>
<evidence type="ECO:0000313" key="6">
    <source>
        <dbReference type="EMBL" id="CAA3001339.1"/>
    </source>
</evidence>
<dbReference type="Gramene" id="OE9A024648T2">
    <property type="protein sequence ID" value="OE9A024648C2"/>
    <property type="gene ID" value="OE9A024648"/>
</dbReference>
<keyword evidence="3 5" id="KW-0560">Oxidoreductase</keyword>
<organism evidence="6 7">
    <name type="scientific">Olea europaea subsp. europaea</name>
    <dbReference type="NCBI Taxonomy" id="158383"/>
    <lineage>
        <taxon>Eukaryota</taxon>
        <taxon>Viridiplantae</taxon>
        <taxon>Streptophyta</taxon>
        <taxon>Embryophyta</taxon>
        <taxon>Tracheophyta</taxon>
        <taxon>Spermatophyta</taxon>
        <taxon>Magnoliopsida</taxon>
        <taxon>eudicotyledons</taxon>
        <taxon>Gunneridae</taxon>
        <taxon>Pentapetalae</taxon>
        <taxon>asterids</taxon>
        <taxon>lamiids</taxon>
        <taxon>Lamiales</taxon>
        <taxon>Oleaceae</taxon>
        <taxon>Oleeae</taxon>
        <taxon>Olea</taxon>
    </lineage>
</organism>
<evidence type="ECO:0000256" key="3">
    <source>
        <dbReference type="ARBA" id="ARBA00023002"/>
    </source>
</evidence>
<dbReference type="InterPro" id="IPR045313">
    <property type="entry name" value="CBR1-like"/>
</dbReference>
<name>A0A8S0TAZ5_OLEEU</name>
<dbReference type="GO" id="GO:0016020">
    <property type="term" value="C:membrane"/>
    <property type="evidence" value="ECO:0007669"/>
    <property type="project" value="TreeGrafter"/>
</dbReference>
<evidence type="ECO:0000256" key="5">
    <source>
        <dbReference type="RuleBase" id="RU369024"/>
    </source>
</evidence>
<gene>
    <name evidence="6" type="ORF">OLEA9_A024648</name>
</gene>
<dbReference type="Gene3D" id="3.40.50.720">
    <property type="entry name" value="NAD(P)-binding Rossmann-like Domain"/>
    <property type="match status" value="1"/>
</dbReference>
<dbReference type="Pfam" id="PF00106">
    <property type="entry name" value="adh_short"/>
    <property type="match status" value="2"/>
</dbReference>
<dbReference type="InterPro" id="IPR002347">
    <property type="entry name" value="SDR_fam"/>
</dbReference>
<dbReference type="AlphaFoldDB" id="A0A8S0TAZ5"/>
<dbReference type="SUPFAM" id="SSF51735">
    <property type="entry name" value="NAD(P)-binding Rossmann-fold domains"/>
    <property type="match status" value="1"/>
</dbReference>
<comment type="similarity">
    <text evidence="1 4">Belongs to the short-chain dehydrogenases/reductases (SDR) family.</text>
</comment>
<keyword evidence="7" id="KW-1185">Reference proteome</keyword>
<accession>A0A8S0TAZ5</accession>
<dbReference type="EMBL" id="CACTIH010005752">
    <property type="protein sequence ID" value="CAA3001339.1"/>
    <property type="molecule type" value="Genomic_DNA"/>
</dbReference>
<dbReference type="Proteomes" id="UP000594638">
    <property type="component" value="Unassembled WGS sequence"/>
</dbReference>
<dbReference type="EC" id="1.1.1.-" evidence="5"/>
<dbReference type="PANTHER" id="PTHR43490:SF71">
    <property type="entry name" value="SHORT-CHAIN DEHYDROGENASE_REDUCTASE"/>
    <property type="match status" value="1"/>
</dbReference>
<dbReference type="PANTHER" id="PTHR43490">
    <property type="entry name" value="(+)-NEOMENTHOL DEHYDROGENASE"/>
    <property type="match status" value="1"/>
</dbReference>
<proteinExistence type="inferred from homology"/>
<evidence type="ECO:0000256" key="1">
    <source>
        <dbReference type="ARBA" id="ARBA00006484"/>
    </source>
</evidence>
<dbReference type="CDD" id="cd05324">
    <property type="entry name" value="carb_red_PTCR-like_SDR_c"/>
    <property type="match status" value="1"/>
</dbReference>
<dbReference type="PRINTS" id="PR00081">
    <property type="entry name" value="GDHRDH"/>
</dbReference>
<reference evidence="6 7" key="1">
    <citation type="submission" date="2019-12" db="EMBL/GenBank/DDBJ databases">
        <authorList>
            <person name="Alioto T."/>
            <person name="Alioto T."/>
            <person name="Gomez Garrido J."/>
        </authorList>
    </citation>
    <scope>NUCLEOTIDE SEQUENCE [LARGE SCALE GENOMIC DNA]</scope>
</reference>
<dbReference type="InterPro" id="IPR036291">
    <property type="entry name" value="NAD(P)-bd_dom_sf"/>
</dbReference>
<dbReference type="GO" id="GO:0016616">
    <property type="term" value="F:oxidoreductase activity, acting on the CH-OH group of donors, NAD or NADP as acceptor"/>
    <property type="evidence" value="ECO:0007669"/>
    <property type="project" value="InterPro"/>
</dbReference>